<comment type="caution">
    <text evidence="7">The sequence shown here is derived from an EMBL/GenBank/DDBJ whole genome shotgun (WGS) entry which is preliminary data.</text>
</comment>
<feature type="chain" id="PRO_5043763552" description="Lipase domain-containing protein" evidence="5">
    <location>
        <begin position="20"/>
        <end position="339"/>
    </location>
</feature>
<dbReference type="PANTHER" id="PTHR11610">
    <property type="entry name" value="LIPASE"/>
    <property type="match status" value="1"/>
</dbReference>
<sequence length="339" mass="37018">MGCSLWLFGFLSSVVLSSAGSISTTEAPPFTSPPLGNLSDVRYFLWTRSNPSNEDYYSLDPSDLSELSSSPFEDDLPTIFMYHGYGSHPPLVKWITDTKDELLLMMSANVFSVDWSMLVPDHHFPEAIQNVYQVGNLTATLIDNLNYLTRHSPSQVHIIGHSLGAHAAGMSGKYVTSGKVARVTGLDPAGPGFYDAPSDRRLDSSDADFVDVIHTNSGPILDGCYGLSKAVGDVDFYPNGGRHQPGCVPLQPGGDIIDYIEDCSHDRVVDYWVESLSALQSNPTFTSWPCDSWDDFSNGMCQTCGQGCLDMGYHVTQGLQGSYYLQTAEDPPYALGDHQ</sequence>
<evidence type="ECO:0000313" key="8">
    <source>
        <dbReference type="Proteomes" id="UP001497623"/>
    </source>
</evidence>
<comment type="subcellular location">
    <subcellularLocation>
        <location evidence="1">Secreted</location>
    </subcellularLocation>
</comment>
<proteinExistence type="inferred from homology"/>
<dbReference type="SUPFAM" id="SSF53474">
    <property type="entry name" value="alpha/beta-Hydrolases"/>
    <property type="match status" value="1"/>
</dbReference>
<dbReference type="GO" id="GO:0005615">
    <property type="term" value="C:extracellular space"/>
    <property type="evidence" value="ECO:0007669"/>
    <property type="project" value="TreeGrafter"/>
</dbReference>
<feature type="signal peptide" evidence="5">
    <location>
        <begin position="1"/>
        <end position="19"/>
    </location>
</feature>
<feature type="non-terminal residue" evidence="7">
    <location>
        <position position="339"/>
    </location>
</feature>
<keyword evidence="5" id="KW-0732">Signal</keyword>
<evidence type="ECO:0000256" key="1">
    <source>
        <dbReference type="ARBA" id="ARBA00004613"/>
    </source>
</evidence>
<organism evidence="7 8">
    <name type="scientific">Meganyctiphanes norvegica</name>
    <name type="common">Northern krill</name>
    <name type="synonym">Thysanopoda norvegica</name>
    <dbReference type="NCBI Taxonomy" id="48144"/>
    <lineage>
        <taxon>Eukaryota</taxon>
        <taxon>Metazoa</taxon>
        <taxon>Ecdysozoa</taxon>
        <taxon>Arthropoda</taxon>
        <taxon>Crustacea</taxon>
        <taxon>Multicrustacea</taxon>
        <taxon>Malacostraca</taxon>
        <taxon>Eumalacostraca</taxon>
        <taxon>Eucarida</taxon>
        <taxon>Euphausiacea</taxon>
        <taxon>Euphausiidae</taxon>
        <taxon>Meganyctiphanes</taxon>
    </lineage>
</organism>
<keyword evidence="8" id="KW-1185">Reference proteome</keyword>
<accession>A0AAV2RPK3</accession>
<gene>
    <name evidence="7" type="ORF">MNOR_LOCUS26703</name>
</gene>
<evidence type="ECO:0000256" key="2">
    <source>
        <dbReference type="ARBA" id="ARBA00010701"/>
    </source>
</evidence>
<dbReference type="PRINTS" id="PR00821">
    <property type="entry name" value="TAGLIPASE"/>
</dbReference>
<comment type="similarity">
    <text evidence="2 4">Belongs to the AB hydrolase superfamily. Lipase family.</text>
</comment>
<evidence type="ECO:0000256" key="5">
    <source>
        <dbReference type="SAM" id="SignalP"/>
    </source>
</evidence>
<keyword evidence="3" id="KW-0964">Secreted</keyword>
<reference evidence="7 8" key="1">
    <citation type="submission" date="2024-05" db="EMBL/GenBank/DDBJ databases">
        <authorList>
            <person name="Wallberg A."/>
        </authorList>
    </citation>
    <scope>NUCLEOTIDE SEQUENCE [LARGE SCALE GENOMIC DNA]</scope>
</reference>
<evidence type="ECO:0000256" key="3">
    <source>
        <dbReference type="ARBA" id="ARBA00022525"/>
    </source>
</evidence>
<dbReference type="InterPro" id="IPR033906">
    <property type="entry name" value="Lipase_N"/>
</dbReference>
<dbReference type="AlphaFoldDB" id="A0AAV2RPK3"/>
<dbReference type="PANTHER" id="PTHR11610:SF178">
    <property type="entry name" value="LIPASE MEMBER H-A-LIKE PROTEIN"/>
    <property type="match status" value="1"/>
</dbReference>
<dbReference type="GO" id="GO:0016042">
    <property type="term" value="P:lipid catabolic process"/>
    <property type="evidence" value="ECO:0007669"/>
    <property type="project" value="TreeGrafter"/>
</dbReference>
<dbReference type="InterPro" id="IPR013818">
    <property type="entry name" value="Lipase"/>
</dbReference>
<dbReference type="InterPro" id="IPR029058">
    <property type="entry name" value="AB_hydrolase_fold"/>
</dbReference>
<evidence type="ECO:0000313" key="7">
    <source>
        <dbReference type="EMBL" id="CAL4131165.1"/>
    </source>
</evidence>
<dbReference type="Proteomes" id="UP001497623">
    <property type="component" value="Unassembled WGS sequence"/>
</dbReference>
<feature type="domain" description="Lipase" evidence="6">
    <location>
        <begin position="38"/>
        <end position="333"/>
    </location>
</feature>
<evidence type="ECO:0000256" key="4">
    <source>
        <dbReference type="RuleBase" id="RU004262"/>
    </source>
</evidence>
<dbReference type="GO" id="GO:0016298">
    <property type="term" value="F:lipase activity"/>
    <property type="evidence" value="ECO:0007669"/>
    <property type="project" value="InterPro"/>
</dbReference>
<evidence type="ECO:0000259" key="6">
    <source>
        <dbReference type="Pfam" id="PF00151"/>
    </source>
</evidence>
<dbReference type="Pfam" id="PF00151">
    <property type="entry name" value="Lipase"/>
    <property type="match status" value="1"/>
</dbReference>
<dbReference type="EMBL" id="CAXKWB010027034">
    <property type="protein sequence ID" value="CAL4131165.1"/>
    <property type="molecule type" value="Genomic_DNA"/>
</dbReference>
<protein>
    <recommendedName>
        <fullName evidence="6">Lipase domain-containing protein</fullName>
    </recommendedName>
</protein>
<dbReference type="Gene3D" id="3.40.50.1820">
    <property type="entry name" value="alpha/beta hydrolase"/>
    <property type="match status" value="1"/>
</dbReference>
<name>A0AAV2RPK3_MEGNR</name>
<dbReference type="CDD" id="cd00707">
    <property type="entry name" value="Pancreat_lipase_like"/>
    <property type="match status" value="1"/>
</dbReference>
<dbReference type="InterPro" id="IPR000734">
    <property type="entry name" value="TAG_lipase"/>
</dbReference>